<evidence type="ECO:0000256" key="1">
    <source>
        <dbReference type="SAM" id="MobiDB-lite"/>
    </source>
</evidence>
<feature type="region of interest" description="Disordered" evidence="1">
    <location>
        <begin position="126"/>
        <end position="150"/>
    </location>
</feature>
<evidence type="ECO:0000313" key="3">
    <source>
        <dbReference type="EMBL" id="GJT21289.1"/>
    </source>
</evidence>
<dbReference type="InterPro" id="IPR057670">
    <property type="entry name" value="SH3_retrovirus"/>
</dbReference>
<dbReference type="Pfam" id="PF25597">
    <property type="entry name" value="SH3_retrovirus"/>
    <property type="match status" value="1"/>
</dbReference>
<accession>A0ABQ5C440</accession>
<dbReference type="Proteomes" id="UP001151760">
    <property type="component" value="Unassembled WGS sequence"/>
</dbReference>
<feature type="domain" description="Retroviral polymerase SH3-like" evidence="2">
    <location>
        <begin position="3"/>
        <end position="43"/>
    </location>
</feature>
<proteinExistence type="predicted"/>
<gene>
    <name evidence="3" type="ORF">Tco_0891226</name>
</gene>
<evidence type="ECO:0000313" key="4">
    <source>
        <dbReference type="Proteomes" id="UP001151760"/>
    </source>
</evidence>
<protein>
    <recommendedName>
        <fullName evidence="2">Retroviral polymerase SH3-like domain-containing protein</fullName>
    </recommendedName>
</protein>
<organism evidence="3 4">
    <name type="scientific">Tanacetum coccineum</name>
    <dbReference type="NCBI Taxonomy" id="301880"/>
    <lineage>
        <taxon>Eukaryota</taxon>
        <taxon>Viridiplantae</taxon>
        <taxon>Streptophyta</taxon>
        <taxon>Embryophyta</taxon>
        <taxon>Tracheophyta</taxon>
        <taxon>Spermatophyta</taxon>
        <taxon>Magnoliopsida</taxon>
        <taxon>eudicotyledons</taxon>
        <taxon>Gunneridae</taxon>
        <taxon>Pentapetalae</taxon>
        <taxon>asterids</taxon>
        <taxon>campanulids</taxon>
        <taxon>Asterales</taxon>
        <taxon>Asteraceae</taxon>
        <taxon>Asteroideae</taxon>
        <taxon>Anthemideae</taxon>
        <taxon>Anthemidinae</taxon>
        <taxon>Tanacetum</taxon>
    </lineage>
</organism>
<feature type="compositionally biased region" description="Polar residues" evidence="1">
    <location>
        <begin position="138"/>
        <end position="150"/>
    </location>
</feature>
<sequence>MKEKGDLSIFVRYAAQSKGYRVYNKRTRIIVESLHINFDELKEVMTFDDNTSGLPMYEELFNAENQSVSKSFALSDNLQQQDTLPTLNVQTTLEPIIPLTNDNAKENNNNQAEDEQFEAYEFINPFAPSGTEADESSSRNVDTSNMHTLY</sequence>
<name>A0ABQ5C440_9ASTR</name>
<evidence type="ECO:0000259" key="2">
    <source>
        <dbReference type="Pfam" id="PF25597"/>
    </source>
</evidence>
<dbReference type="EMBL" id="BQNB010013876">
    <property type="protein sequence ID" value="GJT21289.1"/>
    <property type="molecule type" value="Genomic_DNA"/>
</dbReference>
<keyword evidence="4" id="KW-1185">Reference proteome</keyword>
<reference evidence="3" key="2">
    <citation type="submission" date="2022-01" db="EMBL/GenBank/DDBJ databases">
        <authorList>
            <person name="Yamashiro T."/>
            <person name="Shiraishi A."/>
            <person name="Satake H."/>
            <person name="Nakayama K."/>
        </authorList>
    </citation>
    <scope>NUCLEOTIDE SEQUENCE</scope>
</reference>
<comment type="caution">
    <text evidence="3">The sequence shown here is derived from an EMBL/GenBank/DDBJ whole genome shotgun (WGS) entry which is preliminary data.</text>
</comment>
<reference evidence="3" key="1">
    <citation type="journal article" date="2022" name="Int. J. Mol. Sci.">
        <title>Draft Genome of Tanacetum Coccineum: Genomic Comparison of Closely Related Tanacetum-Family Plants.</title>
        <authorList>
            <person name="Yamashiro T."/>
            <person name="Shiraishi A."/>
            <person name="Nakayama K."/>
            <person name="Satake H."/>
        </authorList>
    </citation>
    <scope>NUCLEOTIDE SEQUENCE</scope>
</reference>